<evidence type="ECO:0000313" key="2">
    <source>
        <dbReference type="Proteomes" id="UP000006614"/>
    </source>
</evidence>
<reference evidence="1 2" key="1">
    <citation type="submission" date="2012-07" db="EMBL/GenBank/DDBJ databases">
        <authorList>
            <person name="Durkin A.S."/>
            <person name="McCorrison J."/>
            <person name="Torralba M."/>
            <person name="Gillis M."/>
            <person name="Methe B."/>
            <person name="Sutton G."/>
            <person name="Nelson K.E."/>
        </authorList>
    </citation>
    <scope>NUCLEOTIDE SEQUENCE [LARGE SCALE GENOMIC DNA]</scope>
    <source>
        <strain evidence="1 2">SK1138</strain>
    </source>
</reference>
<organism evidence="1 2">
    <name type="scientific">Streptococcus anginosus SK1138</name>
    <dbReference type="NCBI Taxonomy" id="1161422"/>
    <lineage>
        <taxon>Bacteria</taxon>
        <taxon>Bacillati</taxon>
        <taxon>Bacillota</taxon>
        <taxon>Bacilli</taxon>
        <taxon>Lactobacillales</taxon>
        <taxon>Streptococcaceae</taxon>
        <taxon>Streptococcus</taxon>
        <taxon>Streptococcus anginosus group</taxon>
    </lineage>
</organism>
<dbReference type="EMBL" id="ALJO01000006">
    <property type="protein sequence ID" value="EJP26040.1"/>
    <property type="molecule type" value="Genomic_DNA"/>
</dbReference>
<evidence type="ECO:0008006" key="3">
    <source>
        <dbReference type="Google" id="ProtNLM"/>
    </source>
</evidence>
<gene>
    <name evidence="1" type="ORF">HMPREF1126_1315</name>
</gene>
<dbReference type="AlphaFoldDB" id="A0AAD2YAN1"/>
<name>A0AAD2YAN1_STRAP</name>
<evidence type="ECO:0000313" key="1">
    <source>
        <dbReference type="EMBL" id="EJP26040.1"/>
    </source>
</evidence>
<sequence>MILEEFDENRQAIINPEDLVEALPDFPETVVSCFARETFKRMLADFQHELLASTSMANIEIPIYKVFVEERE</sequence>
<dbReference type="Proteomes" id="UP000006614">
    <property type="component" value="Unassembled WGS sequence"/>
</dbReference>
<protein>
    <recommendedName>
        <fullName evidence="3">EF-hand domain-containing protein</fullName>
    </recommendedName>
</protein>
<comment type="caution">
    <text evidence="1">The sequence shown here is derived from an EMBL/GenBank/DDBJ whole genome shotgun (WGS) entry which is preliminary data.</text>
</comment>
<proteinExistence type="predicted"/>
<accession>A0AAD2YAN1</accession>